<evidence type="ECO:0000313" key="2">
    <source>
        <dbReference type="Proteomes" id="UP000596739"/>
    </source>
</evidence>
<dbReference type="RefSeq" id="WP_200267223.1">
    <property type="nucleotide sequence ID" value="NZ_JAENHN010000017.1"/>
</dbReference>
<gene>
    <name evidence="1" type="ORF">JHL18_06205</name>
</gene>
<accession>A0ABS1ELJ9</accession>
<proteinExistence type="predicted"/>
<evidence type="ECO:0000313" key="1">
    <source>
        <dbReference type="EMBL" id="MBK1810228.1"/>
    </source>
</evidence>
<sequence length="90" mass="10133">MKIIRKTLALIFLSSMLTISGCSKSNNADKALIPSPSKIIAYNNGQTKTITSEDKEYKKIVELTNKRVVKKDLSVATLIHFFNMEIKMNI</sequence>
<protein>
    <submittedName>
        <fullName evidence="1">Uncharacterized protein</fullName>
    </submittedName>
</protein>
<keyword evidence="2" id="KW-1185">Reference proteome</keyword>
<dbReference type="Proteomes" id="UP000596739">
    <property type="component" value="Unassembled WGS sequence"/>
</dbReference>
<reference evidence="2" key="1">
    <citation type="submission" date="2021-01" db="EMBL/GenBank/DDBJ databases">
        <title>Genome public.</title>
        <authorList>
            <person name="Liu C."/>
            <person name="Sun Q."/>
        </authorList>
    </citation>
    <scope>NUCLEOTIDE SEQUENCE [LARGE SCALE GENOMIC DNA]</scope>
    <source>
        <strain evidence="2">YIM B02505</strain>
    </source>
</reference>
<comment type="caution">
    <text evidence="1">The sequence shown here is derived from an EMBL/GenBank/DDBJ whole genome shotgun (WGS) entry which is preliminary data.</text>
</comment>
<name>A0ABS1ELJ9_9CLOT</name>
<organism evidence="1 2">
    <name type="scientific">Clostridium yunnanense</name>
    <dbReference type="NCBI Taxonomy" id="2800325"/>
    <lineage>
        <taxon>Bacteria</taxon>
        <taxon>Bacillati</taxon>
        <taxon>Bacillota</taxon>
        <taxon>Clostridia</taxon>
        <taxon>Eubacteriales</taxon>
        <taxon>Clostridiaceae</taxon>
        <taxon>Clostridium</taxon>
    </lineage>
</organism>
<dbReference type="EMBL" id="JAENHN010000017">
    <property type="protein sequence ID" value="MBK1810228.1"/>
    <property type="molecule type" value="Genomic_DNA"/>
</dbReference>
<dbReference type="PROSITE" id="PS51257">
    <property type="entry name" value="PROKAR_LIPOPROTEIN"/>
    <property type="match status" value="1"/>
</dbReference>